<gene>
    <name evidence="6" type="ORF">EV146_10125</name>
</gene>
<reference evidence="6 7" key="1">
    <citation type="journal article" date="2015" name="Stand. Genomic Sci.">
        <title>Genomic Encyclopedia of Bacterial and Archaeal Type Strains, Phase III: the genomes of soil and plant-associated and newly described type strains.</title>
        <authorList>
            <person name="Whitman W.B."/>
            <person name="Woyke T."/>
            <person name="Klenk H.P."/>
            <person name="Zhou Y."/>
            <person name="Lilburn T.G."/>
            <person name="Beck B.J."/>
            <person name="De Vos P."/>
            <person name="Vandamme P."/>
            <person name="Eisen J.A."/>
            <person name="Garrity G."/>
            <person name="Hugenholtz P."/>
            <person name="Kyrpides N.C."/>
        </authorList>
    </citation>
    <scope>NUCLEOTIDE SEQUENCE [LARGE SCALE GENOMIC DNA]</scope>
    <source>
        <strain evidence="6 7">CV53</strain>
    </source>
</reference>
<keyword evidence="2" id="KW-0479">Metal-binding</keyword>
<organism evidence="6 7">
    <name type="scientific">Mesobacillus foraminis</name>
    <dbReference type="NCBI Taxonomy" id="279826"/>
    <lineage>
        <taxon>Bacteria</taxon>
        <taxon>Bacillati</taxon>
        <taxon>Bacillota</taxon>
        <taxon>Bacilli</taxon>
        <taxon>Bacillales</taxon>
        <taxon>Bacillaceae</taxon>
        <taxon>Mesobacillus</taxon>
    </lineage>
</organism>
<evidence type="ECO:0000256" key="1">
    <source>
        <dbReference type="ARBA" id="ARBA00001968"/>
    </source>
</evidence>
<evidence type="ECO:0000256" key="2">
    <source>
        <dbReference type="ARBA" id="ARBA00022723"/>
    </source>
</evidence>
<evidence type="ECO:0000259" key="5">
    <source>
        <dbReference type="Pfam" id="PF00149"/>
    </source>
</evidence>
<feature type="domain" description="Calcineurin-like phosphoesterase" evidence="5">
    <location>
        <begin position="59"/>
        <end position="226"/>
    </location>
</feature>
<name>A0A4R2BKD3_9BACI</name>
<dbReference type="PANTHER" id="PTHR31302">
    <property type="entry name" value="TRANSMEMBRANE PROTEIN WITH METALLOPHOSPHOESTERASE DOMAIN-RELATED"/>
    <property type="match status" value="1"/>
</dbReference>
<dbReference type="InterPro" id="IPR051158">
    <property type="entry name" value="Metallophosphoesterase_sf"/>
</dbReference>
<keyword evidence="3" id="KW-0378">Hydrolase</keyword>
<comment type="caution">
    <text evidence="6">The sequence shown here is derived from an EMBL/GenBank/DDBJ whole genome shotgun (WGS) entry which is preliminary data.</text>
</comment>
<dbReference type="GO" id="GO:0009245">
    <property type="term" value="P:lipid A biosynthetic process"/>
    <property type="evidence" value="ECO:0007669"/>
    <property type="project" value="TreeGrafter"/>
</dbReference>
<dbReference type="Gene3D" id="3.60.21.10">
    <property type="match status" value="1"/>
</dbReference>
<dbReference type="EMBL" id="SLVV01000001">
    <property type="protein sequence ID" value="TCN27698.1"/>
    <property type="molecule type" value="Genomic_DNA"/>
</dbReference>
<evidence type="ECO:0000256" key="4">
    <source>
        <dbReference type="ARBA" id="ARBA00061089"/>
    </source>
</evidence>
<comment type="similarity">
    <text evidence="4">Belongs to the metallophosphoesterase superfamily.</text>
</comment>
<dbReference type="GO" id="GO:0008758">
    <property type="term" value="F:UDP-2,3-diacylglucosamine hydrolase activity"/>
    <property type="evidence" value="ECO:0007669"/>
    <property type="project" value="TreeGrafter"/>
</dbReference>
<protein>
    <recommendedName>
        <fullName evidence="5">Calcineurin-like phosphoesterase domain-containing protein</fullName>
    </recommendedName>
</protein>
<dbReference type="Proteomes" id="UP000295689">
    <property type="component" value="Unassembled WGS sequence"/>
</dbReference>
<dbReference type="AlphaFoldDB" id="A0A4R2BKD3"/>
<dbReference type="CDD" id="cd07385">
    <property type="entry name" value="MPP_YkuE_C"/>
    <property type="match status" value="1"/>
</dbReference>
<dbReference type="InterPro" id="IPR029052">
    <property type="entry name" value="Metallo-depent_PP-like"/>
</dbReference>
<dbReference type="FunFam" id="3.60.21.10:FF:000028">
    <property type="entry name" value="Putative metallophosphoesterase"/>
    <property type="match status" value="1"/>
</dbReference>
<evidence type="ECO:0000313" key="7">
    <source>
        <dbReference type="Proteomes" id="UP000295689"/>
    </source>
</evidence>
<evidence type="ECO:0000256" key="3">
    <source>
        <dbReference type="ARBA" id="ARBA00022801"/>
    </source>
</evidence>
<dbReference type="RefSeq" id="WP_132000607.1">
    <property type="nucleotide sequence ID" value="NZ_JABUHM010000006.1"/>
</dbReference>
<dbReference type="SUPFAM" id="SSF56300">
    <property type="entry name" value="Metallo-dependent phosphatases"/>
    <property type="match status" value="1"/>
</dbReference>
<accession>A0A4R2BKD3</accession>
<dbReference type="GO" id="GO:0046872">
    <property type="term" value="F:metal ion binding"/>
    <property type="evidence" value="ECO:0007669"/>
    <property type="project" value="UniProtKB-KW"/>
</dbReference>
<proteinExistence type="inferred from homology"/>
<evidence type="ECO:0000313" key="6">
    <source>
        <dbReference type="EMBL" id="TCN27698.1"/>
    </source>
</evidence>
<sequence length="291" mass="32566">MQNKVTRRSFIKRALGSFLTVAGIGAGGYFYAHDIEPKLLDVTRHEIKNRRLPAGFDGLRIVQFSDTHIGFHYNLDTFEKLMDEINSLAPDIILFTGDLMDNPNEFNEHERIVQTLKRLEAEFGKYAIYGNHDHGGYGSDIYKKIMEEAGFTLLMNESDSVTLLDGSSIYIAGIDDAMLGRPNLEAAIRGIPKDSYTILLAHEPDHMADLAAKNNIHLQLSGHSHGGQIQLPFYGPLVTPPLAEVYTEGFYQVGDGEGMPLYVNRGLGTTRLPFRFLSWPELSVFTLKSEQ</sequence>
<keyword evidence="7" id="KW-1185">Reference proteome</keyword>
<dbReference type="PANTHER" id="PTHR31302:SF25">
    <property type="entry name" value="PHOSPHOESTERASE"/>
    <property type="match status" value="1"/>
</dbReference>
<dbReference type="GO" id="GO:0016020">
    <property type="term" value="C:membrane"/>
    <property type="evidence" value="ECO:0007669"/>
    <property type="project" value="GOC"/>
</dbReference>
<comment type="cofactor">
    <cofactor evidence="1">
        <name>a divalent metal cation</name>
        <dbReference type="ChEBI" id="CHEBI:60240"/>
    </cofactor>
</comment>
<dbReference type="Pfam" id="PF00149">
    <property type="entry name" value="Metallophos"/>
    <property type="match status" value="1"/>
</dbReference>
<dbReference type="InterPro" id="IPR004843">
    <property type="entry name" value="Calcineurin-like_PHP"/>
</dbReference>